<keyword evidence="5" id="KW-0378">Hydrolase</keyword>
<evidence type="ECO:0000259" key="8">
    <source>
        <dbReference type="Pfam" id="PF00962"/>
    </source>
</evidence>
<dbReference type="Pfam" id="PF00962">
    <property type="entry name" value="A_deaminase"/>
    <property type="match status" value="1"/>
</dbReference>
<dbReference type="GO" id="GO:0043103">
    <property type="term" value="P:hypoxanthine salvage"/>
    <property type="evidence" value="ECO:0007669"/>
    <property type="project" value="TreeGrafter"/>
</dbReference>
<evidence type="ECO:0000313" key="10">
    <source>
        <dbReference type="Proteomes" id="UP000490535"/>
    </source>
</evidence>
<keyword evidence="4" id="KW-0479">Metal-binding</keyword>
<dbReference type="AlphaFoldDB" id="A0A833PFL5"/>
<dbReference type="GO" id="GO:0005829">
    <property type="term" value="C:cytosol"/>
    <property type="evidence" value="ECO:0007669"/>
    <property type="project" value="TreeGrafter"/>
</dbReference>
<evidence type="ECO:0000256" key="2">
    <source>
        <dbReference type="ARBA" id="ARBA00006676"/>
    </source>
</evidence>
<dbReference type="GO" id="GO:0006154">
    <property type="term" value="P:adenosine catabolic process"/>
    <property type="evidence" value="ECO:0007669"/>
    <property type="project" value="TreeGrafter"/>
</dbReference>
<reference evidence="10" key="1">
    <citation type="journal article" date="2020" name="MBio">
        <title>Horizontal gene transfer to a defensive symbiont with a reduced genome amongst a multipartite beetle microbiome.</title>
        <authorList>
            <person name="Waterworth S.C."/>
            <person name="Florez L.V."/>
            <person name="Rees E.R."/>
            <person name="Hertweck C."/>
            <person name="Kaltenpoth M."/>
            <person name="Kwan J.C."/>
        </authorList>
    </citation>
    <scope>NUCLEOTIDE SEQUENCE [LARGE SCALE GENOMIC DNA]</scope>
</reference>
<evidence type="ECO:0000256" key="4">
    <source>
        <dbReference type="ARBA" id="ARBA00022723"/>
    </source>
</evidence>
<dbReference type="InterPro" id="IPR032466">
    <property type="entry name" value="Metal_Hydrolase"/>
</dbReference>
<organism evidence="9 10">
    <name type="scientific">Acinetobacter bereziniae</name>
    <name type="common">Acinetobacter genomosp. 10</name>
    <dbReference type="NCBI Taxonomy" id="106648"/>
    <lineage>
        <taxon>Bacteria</taxon>
        <taxon>Pseudomonadati</taxon>
        <taxon>Pseudomonadota</taxon>
        <taxon>Gammaproteobacteria</taxon>
        <taxon>Moraxellales</taxon>
        <taxon>Moraxellaceae</taxon>
        <taxon>Acinetobacter</taxon>
    </lineage>
</organism>
<dbReference type="Proteomes" id="UP000490535">
    <property type="component" value="Unassembled WGS sequence"/>
</dbReference>
<comment type="similarity">
    <text evidence="2">Belongs to the metallo-dependent hydrolases superfamily. Adenosine and AMP deaminases family.</text>
</comment>
<dbReference type="PANTHER" id="PTHR11409:SF43">
    <property type="entry name" value="ADENOSINE DEAMINASE"/>
    <property type="match status" value="1"/>
</dbReference>
<dbReference type="PANTHER" id="PTHR11409">
    <property type="entry name" value="ADENOSINE DEAMINASE"/>
    <property type="match status" value="1"/>
</dbReference>
<dbReference type="GO" id="GO:0004000">
    <property type="term" value="F:adenosine deaminase activity"/>
    <property type="evidence" value="ECO:0007669"/>
    <property type="project" value="UniProtKB-ARBA"/>
</dbReference>
<gene>
    <name evidence="9" type="ORF">GAK29_02511</name>
</gene>
<evidence type="ECO:0000313" key="9">
    <source>
        <dbReference type="EMBL" id="KAF1024529.1"/>
    </source>
</evidence>
<dbReference type="InterPro" id="IPR001365">
    <property type="entry name" value="A_deaminase_dom"/>
</dbReference>
<dbReference type="InterPro" id="IPR006330">
    <property type="entry name" value="Ado/ade_deaminase"/>
</dbReference>
<name>A0A833PFL5_ACIBZ</name>
<accession>A0A833PFL5</accession>
<keyword evidence="7" id="KW-0732">Signal</keyword>
<dbReference type="GO" id="GO:0046872">
    <property type="term" value="F:metal ion binding"/>
    <property type="evidence" value="ECO:0007669"/>
    <property type="project" value="UniProtKB-KW"/>
</dbReference>
<dbReference type="EC" id="3.5.4.4" evidence="3"/>
<feature type="domain" description="Adenosine deaminase" evidence="8">
    <location>
        <begin position="283"/>
        <end position="467"/>
    </location>
</feature>
<feature type="signal peptide" evidence="7">
    <location>
        <begin position="1"/>
        <end position="17"/>
    </location>
</feature>
<dbReference type="GO" id="GO:0046103">
    <property type="term" value="P:inosine biosynthetic process"/>
    <property type="evidence" value="ECO:0007669"/>
    <property type="project" value="TreeGrafter"/>
</dbReference>
<dbReference type="SUPFAM" id="SSF51556">
    <property type="entry name" value="Metallo-dependent hydrolases"/>
    <property type="match status" value="1"/>
</dbReference>
<proteinExistence type="inferred from homology"/>
<evidence type="ECO:0000256" key="1">
    <source>
        <dbReference type="ARBA" id="ARBA00001947"/>
    </source>
</evidence>
<evidence type="ECO:0000256" key="7">
    <source>
        <dbReference type="SAM" id="SignalP"/>
    </source>
</evidence>
<protein>
    <recommendedName>
        <fullName evidence="3">adenosine deaminase</fullName>
        <ecNumber evidence="3">3.5.4.4</ecNumber>
    </recommendedName>
</protein>
<comment type="cofactor">
    <cofactor evidence="1">
        <name>Zn(2+)</name>
        <dbReference type="ChEBI" id="CHEBI:29105"/>
    </cofactor>
</comment>
<sequence length="487" mass="56066">MRKLFLSILLISNIVLADDVKKVENYKITEIYYNNLINEKPLDLASLNLFINLMPKGGDIHHHYSGSIYAETYLDWVDQQGLCIYINDTPKHKKFTVEKNNKINNNHNKNCLSSSKIRANDEIYSNVIKTWSNKDYNNHYNIQLQPDLKFFNTFSYFSSLSADNYNKGLLLLKQRAINENVSYIETMLSASPTLKIPRISASLNKSTTKISNDEKIKIIKDGIFILKNDTKFTKEINDYSNKIDTAAFGLNDDNFTIRFQSYVFRNNEPDIVLSGLYSAFESASNNKNVVAVNIVGPENGFISMRDYNLHMLMFKVLKEEFPTVNLSLHSGELVLGMVPPEGLKYHIRHAIEVAGAKRIGHGIDITFDKDPISLLKLMNKNKIAVEINLTSNYFILGIKPNEHPIQLYQKFNVPYIISTDDSGVSRNNLSNEYLKYATHYQKNYQSLKNTVYRSIIYSFLDDKNKKNELLKLDHLFEIFESKIAAMY</sequence>
<dbReference type="Gene3D" id="3.20.20.140">
    <property type="entry name" value="Metal-dependent hydrolases"/>
    <property type="match status" value="1"/>
</dbReference>
<keyword evidence="6" id="KW-0862">Zinc</keyword>
<evidence type="ECO:0000256" key="6">
    <source>
        <dbReference type="ARBA" id="ARBA00022833"/>
    </source>
</evidence>
<comment type="caution">
    <text evidence="9">The sequence shown here is derived from an EMBL/GenBank/DDBJ whole genome shotgun (WGS) entry which is preliminary data.</text>
</comment>
<feature type="chain" id="PRO_5032922151" description="adenosine deaminase" evidence="7">
    <location>
        <begin position="18"/>
        <end position="487"/>
    </location>
</feature>
<evidence type="ECO:0000256" key="5">
    <source>
        <dbReference type="ARBA" id="ARBA00022801"/>
    </source>
</evidence>
<dbReference type="EMBL" id="WNDP01000059">
    <property type="protein sequence ID" value="KAF1024529.1"/>
    <property type="molecule type" value="Genomic_DNA"/>
</dbReference>
<evidence type="ECO:0000256" key="3">
    <source>
        <dbReference type="ARBA" id="ARBA00012784"/>
    </source>
</evidence>